<organism evidence="3 4">
    <name type="scientific">Streptomyces pactum</name>
    <dbReference type="NCBI Taxonomy" id="68249"/>
    <lineage>
        <taxon>Bacteria</taxon>
        <taxon>Bacillati</taxon>
        <taxon>Actinomycetota</taxon>
        <taxon>Actinomycetes</taxon>
        <taxon>Kitasatosporales</taxon>
        <taxon>Streptomycetaceae</taxon>
        <taxon>Streptomyces</taxon>
    </lineage>
</organism>
<feature type="compositionally biased region" description="Pro residues" evidence="1">
    <location>
        <begin position="1"/>
        <end position="17"/>
    </location>
</feature>
<accession>A0ABS0NJ53</accession>
<feature type="region of interest" description="Disordered" evidence="1">
    <location>
        <begin position="107"/>
        <end position="135"/>
    </location>
</feature>
<feature type="compositionally biased region" description="Low complexity" evidence="1">
    <location>
        <begin position="114"/>
        <end position="129"/>
    </location>
</feature>
<dbReference type="InterPro" id="IPR031571">
    <property type="entry name" value="RcpC_dom"/>
</dbReference>
<evidence type="ECO:0000313" key="4">
    <source>
        <dbReference type="Proteomes" id="UP000807371"/>
    </source>
</evidence>
<dbReference type="EMBL" id="JACYXC010000001">
    <property type="protein sequence ID" value="MBH5335231.1"/>
    <property type="molecule type" value="Genomic_DNA"/>
</dbReference>
<feature type="domain" description="Flp pilus assembly protein RcpC/CpaB" evidence="2">
    <location>
        <begin position="134"/>
        <end position="229"/>
    </location>
</feature>
<sequence>MPSNPRPASPSAPPFRPGPVGAEAGGPGREPVPAADHAPWSRRPGLGPPAPPRPAPPACDVPQFDPVRVRRWWGRRWRWPCRGWLRLAVAGLVVTAATAIATVPGAGEVPATDSARVPGGAPPSGAAVADPDRPAERTVSAPVRIADAATVRLLRPGDRVDVLAAPTDGSPGPVRTRVVARGVRVARVPAAGPAAGSGEEGALIVLAVGRSTATELVGASVTSRLAVTLC</sequence>
<dbReference type="Pfam" id="PF16976">
    <property type="entry name" value="RcpC"/>
    <property type="match status" value="1"/>
</dbReference>
<name>A0ABS0NJ53_9ACTN</name>
<evidence type="ECO:0000259" key="2">
    <source>
        <dbReference type="Pfam" id="PF16976"/>
    </source>
</evidence>
<proteinExistence type="predicted"/>
<evidence type="ECO:0000256" key="1">
    <source>
        <dbReference type="SAM" id="MobiDB-lite"/>
    </source>
</evidence>
<gene>
    <name evidence="3" type="ORF">IHE55_10690</name>
</gene>
<keyword evidence="4" id="KW-1185">Reference proteome</keyword>
<comment type="caution">
    <text evidence="3">The sequence shown here is derived from an EMBL/GenBank/DDBJ whole genome shotgun (WGS) entry which is preliminary data.</text>
</comment>
<dbReference type="Proteomes" id="UP000807371">
    <property type="component" value="Unassembled WGS sequence"/>
</dbReference>
<evidence type="ECO:0000313" key="3">
    <source>
        <dbReference type="EMBL" id="MBH5335231.1"/>
    </source>
</evidence>
<feature type="compositionally biased region" description="Pro residues" evidence="1">
    <location>
        <begin position="46"/>
        <end position="59"/>
    </location>
</feature>
<protein>
    <recommendedName>
        <fullName evidence="2">Flp pilus assembly protein RcpC/CpaB domain-containing protein</fullName>
    </recommendedName>
</protein>
<reference evidence="3 4" key="1">
    <citation type="submission" date="2020-09" db="EMBL/GenBank/DDBJ databases">
        <title>Biosynthesis of the nuclear factor of activated T cells inhibitor NFAT-133 and its congeners in Streptomyces pactum.</title>
        <authorList>
            <person name="Zhou W."/>
            <person name="Posri P."/>
            <person name="Abugrain M.E."/>
            <person name="Weisberg A.J."/>
            <person name="Chang J.H."/>
            <person name="Mahmud T."/>
        </authorList>
    </citation>
    <scope>NUCLEOTIDE SEQUENCE [LARGE SCALE GENOMIC DNA]</scope>
    <source>
        <strain evidence="3 4">ATCC 27456</strain>
    </source>
</reference>
<feature type="region of interest" description="Disordered" evidence="1">
    <location>
        <begin position="1"/>
        <end position="63"/>
    </location>
</feature>